<keyword evidence="1" id="KW-0175">Coiled coil</keyword>
<feature type="compositionally biased region" description="Gly residues" evidence="2">
    <location>
        <begin position="580"/>
        <end position="589"/>
    </location>
</feature>
<evidence type="ECO:0000313" key="4">
    <source>
        <dbReference type="EMBL" id="RFZ34974.1"/>
    </source>
</evidence>
<feature type="coiled-coil region" evidence="1">
    <location>
        <begin position="646"/>
        <end position="694"/>
    </location>
</feature>
<gene>
    <name evidence="4" type="ORF">DAVIS_04524</name>
</gene>
<feature type="domain" description="Tape measure protein N-terminal" evidence="3">
    <location>
        <begin position="141"/>
        <end position="309"/>
    </location>
</feature>
<protein>
    <recommendedName>
        <fullName evidence="3">Tape measure protein N-terminal domain-containing protein</fullName>
    </recommendedName>
</protein>
<feature type="compositionally biased region" description="Pro residues" evidence="2">
    <location>
        <begin position="995"/>
        <end position="1004"/>
    </location>
</feature>
<reference evidence="4 5" key="1">
    <citation type="journal article" date="2018" name="Sci. Rep.">
        <title>Extensive genomic diversity among Mycobacterium marinum strains revealed by whole genome sequencing.</title>
        <authorList>
            <person name="Das S."/>
            <person name="Pettersson B.M."/>
            <person name="Behra P.R."/>
            <person name="Mallick A."/>
            <person name="Cheramie M."/>
            <person name="Ramesh M."/>
            <person name="Shirreff L."/>
            <person name="DuCote T."/>
            <person name="Dasgupta S."/>
            <person name="Ennis D.G."/>
            <person name="Kirsebom L.A."/>
        </authorList>
    </citation>
    <scope>NUCLEOTIDE SEQUENCE [LARGE SCALE GENOMIC DNA]</scope>
    <source>
        <strain evidence="4 5">Davis1</strain>
    </source>
</reference>
<dbReference type="EMBL" id="PEDF01000176">
    <property type="protein sequence ID" value="RFZ34974.1"/>
    <property type="molecule type" value="Genomic_DNA"/>
</dbReference>
<feature type="region of interest" description="Disordered" evidence="2">
    <location>
        <begin position="953"/>
        <end position="1035"/>
    </location>
</feature>
<comment type="caution">
    <text evidence="4">The sequence shown here is derived from an EMBL/GenBank/DDBJ whole genome shotgun (WGS) entry which is preliminary data.</text>
</comment>
<dbReference type="InterPro" id="IPR013491">
    <property type="entry name" value="Tape_meas_N"/>
</dbReference>
<dbReference type="Pfam" id="PF20155">
    <property type="entry name" value="TMP_3"/>
    <property type="match status" value="1"/>
</dbReference>
<feature type="region of interest" description="Disordered" evidence="2">
    <location>
        <begin position="1171"/>
        <end position="1204"/>
    </location>
</feature>
<organism evidence="4 5">
    <name type="scientific">Mycobacterium marinum</name>
    <dbReference type="NCBI Taxonomy" id="1781"/>
    <lineage>
        <taxon>Bacteria</taxon>
        <taxon>Bacillati</taxon>
        <taxon>Actinomycetota</taxon>
        <taxon>Actinomycetes</taxon>
        <taxon>Mycobacteriales</taxon>
        <taxon>Mycobacteriaceae</taxon>
        <taxon>Mycobacterium</taxon>
        <taxon>Mycobacterium ulcerans group</taxon>
    </lineage>
</organism>
<name>A0A3E2MQE0_MYCMR</name>
<evidence type="ECO:0000256" key="2">
    <source>
        <dbReference type="SAM" id="MobiDB-lite"/>
    </source>
</evidence>
<feature type="compositionally biased region" description="Low complexity" evidence="2">
    <location>
        <begin position="953"/>
        <end position="963"/>
    </location>
</feature>
<feature type="region of interest" description="Disordered" evidence="2">
    <location>
        <begin position="577"/>
        <end position="607"/>
    </location>
</feature>
<sequence length="1234" mass="124797">MAIHADVLARLNERAADQVASQLEARFRVAGERSSQAFSQALTARSAIDQAVTQFAAHGQRAARGFGSGFGSELTRALPVVSGFSSAMAGYETVAGKSGAVAGRAFGMAFTTAAAGLVGAAGYTLFKGFERYEAIDAAKNRLDNLNRTLTATGKQALDVGAVMDTVNQVVLDTPFKLDEAFSVATRALASSTGDLRRFMTDVADAAGFTGSSISDIGDAFLKIANQGHVSMQEINNQLQQLPVTPWLAETLAGGDVPKLAKMIHDNKVGLEGLLRTVEQHAPGFAKAMNNTVVGSIENVKTSIARLGANFLGAIFGKPADDANQLVDVLHSLRDRFDDVGKWVTDHQGEIHEFFQGAAKVAQELLTPLGKIATTLADHKGLIEGAAKAYIAWESIKGIAAVISGLERIDLLLKGMPASAAAAGGAMGGMGGAAGARGGPGLFGLIPPVATIFGTTMGGNWIANQLQGTDRSVWWPIQQGVSMPGKWMGQWWDDQNAKTPAPHRQLPPPTINRPIPQVTGQEFANIPPGTDINGPWGVNPELDALRRAMGFSPGQIIPQAPGLVPKPPPAHNFYKDWYKPEGGGPGGGPAGSPILDPTGAGGASGPRLPKAPVVPFDMSVPPGIPGLPQTAATYSAETSFLESRHRLAEKRARLNQLEHTANATAEDILDARNDVLEAQRSQQQAEMRLAEARQNELEKYTKHMRQGADTLGQIGAQLDQDFGISKGLAGIAENITKFIANLAAAPVIGALSGVQQGLGYKPGEAGSGLLAMAAGAGAFGPQHQVLPYGGQYPYAAAGMPVAGIGVPGAGGSNVDAMYALAQFSSGRTQYGPASDLVHGLADCSGAISDLYEVLTTGQSGPGRMFTTTNFASDAEAAKFGFQPGYQPGAFNVGVTPLPGSSGHMAATLPNGVNFEGGGGTGGGAQYGGSATGALDPQFSKHYYLPLGGGGAPAAPSGWHPAPASGGPGGGAATGGGPGWWGGGTPGSPGGGDSPIPGAPGTPGVPFPGTQSPLVPGGGGPGLPGQARGPVTPGRGRYPNQGLNVPKSEGVGIGGGLPGLLQSAVPTAISAAGAAAGMAAPGAGAGGSAAGAIISAAAQIGIDEINRGIGFGGQAMATLAQGFGETFIPNESALADFSGGWFGRIAGAVAGVNAQVPNIAGQVGAAINGATGGQGLPPGLTPEQVAGNPDQRGGDQGGGNVDHSIHNSVTINGASIPNEDSMGNTVSAHLGSMWQR</sequence>
<dbReference type="AlphaFoldDB" id="A0A3E2MQE0"/>
<accession>A0A3E2MQE0</accession>
<dbReference type="Proteomes" id="UP000257451">
    <property type="component" value="Unassembled WGS sequence"/>
</dbReference>
<evidence type="ECO:0000256" key="1">
    <source>
        <dbReference type="SAM" id="Coils"/>
    </source>
</evidence>
<proteinExistence type="predicted"/>
<evidence type="ECO:0000313" key="5">
    <source>
        <dbReference type="Proteomes" id="UP000257451"/>
    </source>
</evidence>
<evidence type="ECO:0000259" key="3">
    <source>
        <dbReference type="Pfam" id="PF20155"/>
    </source>
</evidence>
<feature type="compositionally biased region" description="Gly residues" evidence="2">
    <location>
        <begin position="964"/>
        <end position="991"/>
    </location>
</feature>